<evidence type="ECO:0000259" key="5">
    <source>
        <dbReference type="Pfam" id="PF10516"/>
    </source>
</evidence>
<proteinExistence type="predicted"/>
<evidence type="ECO:0000256" key="2">
    <source>
        <dbReference type="ARBA" id="ARBA00022803"/>
    </source>
</evidence>
<keyword evidence="2" id="KW-0802">TPR repeat</keyword>
<evidence type="ECO:0000256" key="3">
    <source>
        <dbReference type="SAM" id="Coils"/>
    </source>
</evidence>
<keyword evidence="3" id="KW-0175">Coiled coil</keyword>
<feature type="coiled-coil region" evidence="3">
    <location>
        <begin position="321"/>
        <end position="348"/>
    </location>
</feature>
<feature type="compositionally biased region" description="Basic and acidic residues" evidence="4">
    <location>
        <begin position="459"/>
        <end position="468"/>
    </location>
</feature>
<evidence type="ECO:0000256" key="4">
    <source>
        <dbReference type="SAM" id="MobiDB-lite"/>
    </source>
</evidence>
<dbReference type="Proteomes" id="UP000799302">
    <property type="component" value="Unassembled WGS sequence"/>
</dbReference>
<dbReference type="PANTHER" id="PTHR15081:SF1">
    <property type="entry name" value="NUCLEAR AUTOANTIGENIC SPERM PROTEIN"/>
    <property type="match status" value="1"/>
</dbReference>
<feature type="non-terminal residue" evidence="6">
    <location>
        <position position="1"/>
    </location>
</feature>
<dbReference type="EMBL" id="MU004242">
    <property type="protein sequence ID" value="KAF2664779.1"/>
    <property type="molecule type" value="Genomic_DNA"/>
</dbReference>
<protein>
    <recommendedName>
        <fullName evidence="5">Tetratricopeptide SHNi-TPR domain-containing protein</fullName>
    </recommendedName>
</protein>
<dbReference type="Pfam" id="PF10516">
    <property type="entry name" value="SHNi-TPR"/>
    <property type="match status" value="1"/>
</dbReference>
<feature type="compositionally biased region" description="Acidic residues" evidence="4">
    <location>
        <begin position="127"/>
        <end position="146"/>
    </location>
</feature>
<evidence type="ECO:0000313" key="7">
    <source>
        <dbReference type="Proteomes" id="UP000799302"/>
    </source>
</evidence>
<keyword evidence="7" id="KW-1185">Reference proteome</keyword>
<dbReference type="GO" id="GO:0006335">
    <property type="term" value="P:DNA replication-dependent chromatin assembly"/>
    <property type="evidence" value="ECO:0007669"/>
    <property type="project" value="TreeGrafter"/>
</dbReference>
<feature type="region of interest" description="Disordered" evidence="4">
    <location>
        <begin position="127"/>
        <end position="147"/>
    </location>
</feature>
<gene>
    <name evidence="6" type="ORF">BT63DRAFT_429512</name>
</gene>
<dbReference type="InterPro" id="IPR051730">
    <property type="entry name" value="NASP-like"/>
</dbReference>
<feature type="region of interest" description="Disordered" evidence="4">
    <location>
        <begin position="381"/>
        <end position="468"/>
    </location>
</feature>
<feature type="compositionally biased region" description="Polar residues" evidence="4">
    <location>
        <begin position="381"/>
        <end position="396"/>
    </location>
</feature>
<accession>A0A6A6TXH2</accession>
<name>A0A6A6TXH2_9PEZI</name>
<reference evidence="6" key="1">
    <citation type="journal article" date="2020" name="Stud. Mycol.">
        <title>101 Dothideomycetes genomes: a test case for predicting lifestyles and emergence of pathogens.</title>
        <authorList>
            <person name="Haridas S."/>
            <person name="Albert R."/>
            <person name="Binder M."/>
            <person name="Bloem J."/>
            <person name="Labutti K."/>
            <person name="Salamov A."/>
            <person name="Andreopoulos B."/>
            <person name="Baker S."/>
            <person name="Barry K."/>
            <person name="Bills G."/>
            <person name="Bluhm B."/>
            <person name="Cannon C."/>
            <person name="Castanera R."/>
            <person name="Culley D."/>
            <person name="Daum C."/>
            <person name="Ezra D."/>
            <person name="Gonzalez J."/>
            <person name="Henrissat B."/>
            <person name="Kuo A."/>
            <person name="Liang C."/>
            <person name="Lipzen A."/>
            <person name="Lutzoni F."/>
            <person name="Magnuson J."/>
            <person name="Mondo S."/>
            <person name="Nolan M."/>
            <person name="Ohm R."/>
            <person name="Pangilinan J."/>
            <person name="Park H.-J."/>
            <person name="Ramirez L."/>
            <person name="Alfaro M."/>
            <person name="Sun H."/>
            <person name="Tritt A."/>
            <person name="Yoshinaga Y."/>
            <person name="Zwiers L.-H."/>
            <person name="Turgeon B."/>
            <person name="Goodwin S."/>
            <person name="Spatafora J."/>
            <person name="Crous P."/>
            <person name="Grigoriev I."/>
        </authorList>
    </citation>
    <scope>NUCLEOTIDE SEQUENCE</scope>
    <source>
        <strain evidence="6">CBS 115976</strain>
    </source>
</reference>
<organism evidence="6 7">
    <name type="scientific">Microthyrium microscopicum</name>
    <dbReference type="NCBI Taxonomy" id="703497"/>
    <lineage>
        <taxon>Eukaryota</taxon>
        <taxon>Fungi</taxon>
        <taxon>Dikarya</taxon>
        <taxon>Ascomycota</taxon>
        <taxon>Pezizomycotina</taxon>
        <taxon>Dothideomycetes</taxon>
        <taxon>Dothideomycetes incertae sedis</taxon>
        <taxon>Microthyriales</taxon>
        <taxon>Microthyriaceae</taxon>
        <taxon>Microthyrium</taxon>
    </lineage>
</organism>
<dbReference type="GO" id="GO:0005654">
    <property type="term" value="C:nucleoplasm"/>
    <property type="evidence" value="ECO:0007669"/>
    <property type="project" value="TreeGrafter"/>
</dbReference>
<dbReference type="SUPFAM" id="SSF48452">
    <property type="entry name" value="TPR-like"/>
    <property type="match status" value="1"/>
</dbReference>
<dbReference type="GO" id="GO:0042393">
    <property type="term" value="F:histone binding"/>
    <property type="evidence" value="ECO:0007669"/>
    <property type="project" value="TreeGrafter"/>
</dbReference>
<evidence type="ECO:0000256" key="1">
    <source>
        <dbReference type="ARBA" id="ARBA00022737"/>
    </source>
</evidence>
<keyword evidence="1" id="KW-0677">Repeat</keyword>
<sequence length="468" mass="51289">MTTENPTEDPVAMSTDAPKTAEDLNEQITKANLQFSLKNYEAASELYSEATELQAQLNGELAPENAELLYSYGRSLFKLAISKNDVLGGQVAGGDKPKSADIEKALKSTNQETPSHSATPFFQLAMTEDEDDEEEEEEAGEEEDDFGTAYEILDMARLCYEKQLDALRNVVKDESGEAKGKGKATTELSPEMFHVMERLANTHNLQADISLENERFDDAAEESKATMELRKQLYPVESEQIAEGHYMLTLALEFAFFKNVREAKEQEAQNGQADQPKIQVDPKMLYDAVENMALAVKSCEARISLKEKTLAGLELKLGDEAGKLQEDIQNTKEIAQDMKIKLADLSNNARPLAPNNDLTGLFGTDILAEIDQVSSMLPTTETLSSLQDEETVSGTAAQKPGESVSERQARIDQVAAQANDLSGLIRKKKPATDAKHGASTAGASSNGKRKLEADEETSSEGKKVKFDE</sequence>
<dbReference type="PANTHER" id="PTHR15081">
    <property type="entry name" value="NUCLEAR AUTOANTIGENIC SPERM PROTEIN NASP -RELATED"/>
    <property type="match status" value="1"/>
</dbReference>
<dbReference type="OrthoDB" id="5587616at2759"/>
<evidence type="ECO:0000313" key="6">
    <source>
        <dbReference type="EMBL" id="KAF2664779.1"/>
    </source>
</evidence>
<dbReference type="Gene3D" id="1.25.40.10">
    <property type="entry name" value="Tetratricopeptide repeat domain"/>
    <property type="match status" value="1"/>
</dbReference>
<feature type="domain" description="Tetratricopeptide SHNi-TPR" evidence="5">
    <location>
        <begin position="200"/>
        <end position="237"/>
    </location>
</feature>
<dbReference type="InterPro" id="IPR019544">
    <property type="entry name" value="Tetratricopeptide_SHNi-TPR_dom"/>
</dbReference>
<dbReference type="InterPro" id="IPR011990">
    <property type="entry name" value="TPR-like_helical_dom_sf"/>
</dbReference>
<dbReference type="GO" id="GO:0034080">
    <property type="term" value="P:CENP-A containing chromatin assembly"/>
    <property type="evidence" value="ECO:0007669"/>
    <property type="project" value="TreeGrafter"/>
</dbReference>
<dbReference type="AlphaFoldDB" id="A0A6A6TXH2"/>